<protein>
    <submittedName>
        <fullName evidence="1">Uncharacterized protein</fullName>
    </submittedName>
</protein>
<evidence type="ECO:0000313" key="1">
    <source>
        <dbReference type="EMBL" id="KRL68575.1"/>
    </source>
</evidence>
<name>A0A0R1SH31_9LACO</name>
<dbReference type="STRING" id="1423739.FC85_GL002391"/>
<proteinExistence type="predicted"/>
<dbReference type="Proteomes" id="UP000052013">
    <property type="component" value="Unassembled WGS sequence"/>
</dbReference>
<dbReference type="PATRIC" id="fig|1423739.3.peg.2487"/>
<comment type="caution">
    <text evidence="1">The sequence shown here is derived from an EMBL/GenBank/DDBJ whole genome shotgun (WGS) entry which is preliminary data.</text>
</comment>
<dbReference type="AlphaFoldDB" id="A0A0R1SH31"/>
<organism evidence="1 2">
    <name type="scientific">Lentilactobacillus diolivorans DSM 14421</name>
    <dbReference type="NCBI Taxonomy" id="1423739"/>
    <lineage>
        <taxon>Bacteria</taxon>
        <taxon>Bacillati</taxon>
        <taxon>Bacillota</taxon>
        <taxon>Bacilli</taxon>
        <taxon>Lactobacillales</taxon>
        <taxon>Lactobacillaceae</taxon>
        <taxon>Lentilactobacillus</taxon>
    </lineage>
</organism>
<dbReference type="RefSeq" id="WP_057864016.1">
    <property type="nucleotide sequence ID" value="NZ_AZEY01000023.1"/>
</dbReference>
<gene>
    <name evidence="1" type="ORF">FC85_GL002391</name>
</gene>
<dbReference type="EMBL" id="AZEY01000023">
    <property type="protein sequence ID" value="KRL68575.1"/>
    <property type="molecule type" value="Genomic_DNA"/>
</dbReference>
<accession>A0A0R1SH31</accession>
<sequence length="137" mass="15953">MAKHRKKRERLISTEAAKMAEGIDIPYDASQTTDDEYTLFDFNHGRAFGIASHIGRVNGMQLRKELDNGITIAMGYELKHIDPTRTWVNGQKMKLSAPEDDPDHLFMFYVTPETSREEIHDFLILMTNDFYQRQKKD</sequence>
<evidence type="ECO:0000313" key="2">
    <source>
        <dbReference type="Proteomes" id="UP000052013"/>
    </source>
</evidence>
<reference evidence="1 2" key="1">
    <citation type="journal article" date="2015" name="Genome Announc.">
        <title>Expanding the biotechnology potential of lactobacilli through comparative genomics of 213 strains and associated genera.</title>
        <authorList>
            <person name="Sun Z."/>
            <person name="Harris H.M."/>
            <person name="McCann A."/>
            <person name="Guo C."/>
            <person name="Argimon S."/>
            <person name="Zhang W."/>
            <person name="Yang X."/>
            <person name="Jeffery I.B."/>
            <person name="Cooney J.C."/>
            <person name="Kagawa T.F."/>
            <person name="Liu W."/>
            <person name="Song Y."/>
            <person name="Salvetti E."/>
            <person name="Wrobel A."/>
            <person name="Rasinkangas P."/>
            <person name="Parkhill J."/>
            <person name="Rea M.C."/>
            <person name="O'Sullivan O."/>
            <person name="Ritari J."/>
            <person name="Douillard F.P."/>
            <person name="Paul Ross R."/>
            <person name="Yang R."/>
            <person name="Briner A.E."/>
            <person name="Felis G.E."/>
            <person name="de Vos W.M."/>
            <person name="Barrangou R."/>
            <person name="Klaenhammer T.R."/>
            <person name="Caufield P.W."/>
            <person name="Cui Y."/>
            <person name="Zhang H."/>
            <person name="O'Toole P.W."/>
        </authorList>
    </citation>
    <scope>NUCLEOTIDE SEQUENCE [LARGE SCALE GENOMIC DNA]</scope>
    <source>
        <strain evidence="1 2">DSM 14421</strain>
    </source>
</reference>